<dbReference type="STRING" id="1573173.A0A166L8R9"/>
<accession>A0A166L8R9</accession>
<protein>
    <recommendedName>
        <fullName evidence="1">DUF7136 domain-containing protein</fullName>
    </recommendedName>
</protein>
<proteinExistence type="predicted"/>
<comment type="caution">
    <text evidence="2">The sequence shown here is derived from an EMBL/GenBank/DDBJ whole genome shotgun (WGS) entry which is preliminary data.</text>
</comment>
<dbReference type="EMBL" id="LFIW01002839">
    <property type="protein sequence ID" value="KZL63237.1"/>
    <property type="molecule type" value="Genomic_DNA"/>
</dbReference>
<organism evidence="2 3">
    <name type="scientific">Colletotrichum incanum</name>
    <name type="common">Soybean anthracnose fungus</name>
    <dbReference type="NCBI Taxonomy" id="1573173"/>
    <lineage>
        <taxon>Eukaryota</taxon>
        <taxon>Fungi</taxon>
        <taxon>Dikarya</taxon>
        <taxon>Ascomycota</taxon>
        <taxon>Pezizomycotina</taxon>
        <taxon>Sordariomycetes</taxon>
        <taxon>Hypocreomycetidae</taxon>
        <taxon>Glomerellales</taxon>
        <taxon>Glomerellaceae</taxon>
        <taxon>Colletotrichum</taxon>
        <taxon>Colletotrichum spaethianum species complex</taxon>
    </lineage>
</organism>
<reference evidence="2 3" key="1">
    <citation type="submission" date="2015-06" db="EMBL/GenBank/DDBJ databases">
        <title>Survival trade-offs in plant roots during colonization by closely related pathogenic and mutualistic fungi.</title>
        <authorList>
            <person name="Hacquard S."/>
            <person name="Kracher B."/>
            <person name="Hiruma K."/>
            <person name="Weinman A."/>
            <person name="Muench P."/>
            <person name="Garrido Oter R."/>
            <person name="Ver Loren van Themaat E."/>
            <person name="Dallerey J.-F."/>
            <person name="Damm U."/>
            <person name="Henrissat B."/>
            <person name="Lespinet O."/>
            <person name="Thon M."/>
            <person name="Kemen E."/>
            <person name="McHardy A.C."/>
            <person name="Schulze-Lefert P."/>
            <person name="O'Connell R.J."/>
        </authorList>
    </citation>
    <scope>NUCLEOTIDE SEQUENCE [LARGE SCALE GENOMIC DNA]</scope>
    <source>
        <strain evidence="2 3">MAFF 238704</strain>
    </source>
</reference>
<dbReference type="Proteomes" id="UP000076584">
    <property type="component" value="Unassembled WGS sequence"/>
</dbReference>
<evidence type="ECO:0000313" key="3">
    <source>
        <dbReference type="Proteomes" id="UP000076584"/>
    </source>
</evidence>
<evidence type="ECO:0000259" key="1">
    <source>
        <dbReference type="Pfam" id="PF23584"/>
    </source>
</evidence>
<feature type="domain" description="DUF7136" evidence="1">
    <location>
        <begin position="48"/>
        <end position="203"/>
    </location>
</feature>
<sequence>MRPVLTLPAYLGAIANAAAGVLDIDLVFPRENETSSEWGIIDDTHKVLSSVDFEENGSEPYFLWAYRKVDGEGPVRLIWQPSWYECDETSDGVKFARNSSANFLVDFEVKRGGRKADLIAATANDEECPGRGHAIEVTGKTREVPVLPGSGRKEAGTCAVLAVSSSTPIAIPCRVRIDKAVVESMEAADLEERCKGLNPPTECPEKDHAAQKLAVAGAASFAAALGAGVFLLA</sequence>
<dbReference type="InterPro" id="IPR055560">
    <property type="entry name" value="DUF7136"/>
</dbReference>
<dbReference type="AlphaFoldDB" id="A0A166L8R9"/>
<gene>
    <name evidence="2" type="ORF">CI238_07425</name>
</gene>
<keyword evidence="3" id="KW-1185">Reference proteome</keyword>
<dbReference type="Pfam" id="PF23584">
    <property type="entry name" value="DUF7136"/>
    <property type="match status" value="1"/>
</dbReference>
<name>A0A166L8R9_COLIC</name>
<evidence type="ECO:0000313" key="2">
    <source>
        <dbReference type="EMBL" id="KZL63237.1"/>
    </source>
</evidence>